<dbReference type="Proteomes" id="UP000254640">
    <property type="component" value="Unassembled WGS sequence"/>
</dbReference>
<dbReference type="Pfam" id="PF04069">
    <property type="entry name" value="OpuAC"/>
    <property type="match status" value="1"/>
</dbReference>
<feature type="chain" id="PRO_5017069413" evidence="1">
    <location>
        <begin position="23"/>
        <end position="168"/>
    </location>
</feature>
<protein>
    <submittedName>
        <fullName evidence="3">Substrate binding domain of ABC-type glycine betaine transport system</fullName>
    </submittedName>
</protein>
<dbReference type="InterPro" id="IPR007210">
    <property type="entry name" value="ABC_Gly_betaine_transp_sub-bd"/>
</dbReference>
<organism evidence="3 4">
    <name type="scientific">Enterobacter agglomerans</name>
    <name type="common">Erwinia herbicola</name>
    <name type="synonym">Pantoea agglomerans</name>
    <dbReference type="NCBI Taxonomy" id="549"/>
    <lineage>
        <taxon>Bacteria</taxon>
        <taxon>Pseudomonadati</taxon>
        <taxon>Pseudomonadota</taxon>
        <taxon>Gammaproteobacteria</taxon>
        <taxon>Enterobacterales</taxon>
        <taxon>Erwiniaceae</taxon>
        <taxon>Pantoea</taxon>
        <taxon>Pantoea agglomerans group</taxon>
    </lineage>
</organism>
<dbReference type="GO" id="GO:0043190">
    <property type="term" value="C:ATP-binding cassette (ABC) transporter complex"/>
    <property type="evidence" value="ECO:0007669"/>
    <property type="project" value="InterPro"/>
</dbReference>
<keyword evidence="4" id="KW-1185">Reference proteome</keyword>
<proteinExistence type="predicted"/>
<keyword evidence="1" id="KW-0732">Signal</keyword>
<evidence type="ECO:0000259" key="2">
    <source>
        <dbReference type="Pfam" id="PF04069"/>
    </source>
</evidence>
<accession>A0A379AII9</accession>
<evidence type="ECO:0000256" key="1">
    <source>
        <dbReference type="SAM" id="SignalP"/>
    </source>
</evidence>
<gene>
    <name evidence="3" type="ORF">NCTC9381_03654</name>
</gene>
<dbReference type="SUPFAM" id="SSF53850">
    <property type="entry name" value="Periplasmic binding protein-like II"/>
    <property type="match status" value="1"/>
</dbReference>
<evidence type="ECO:0000313" key="4">
    <source>
        <dbReference type="Proteomes" id="UP000254640"/>
    </source>
</evidence>
<evidence type="ECO:0000313" key="3">
    <source>
        <dbReference type="EMBL" id="SUB17724.1"/>
    </source>
</evidence>
<dbReference type="Gene3D" id="3.40.190.10">
    <property type="entry name" value="Periplasmic binding protein-like II"/>
    <property type="match status" value="1"/>
</dbReference>
<reference evidence="3 4" key="1">
    <citation type="submission" date="2018-06" db="EMBL/GenBank/DDBJ databases">
        <authorList>
            <consortium name="Pathogen Informatics"/>
            <person name="Doyle S."/>
        </authorList>
    </citation>
    <scope>NUCLEOTIDE SEQUENCE [LARGE SCALE GENOMIC DNA]</scope>
    <source>
        <strain evidence="3 4">NCTC9381</strain>
    </source>
</reference>
<feature type="domain" description="ABC-type glycine betaine transport system substrate-binding" evidence="2">
    <location>
        <begin position="24"/>
        <end position="151"/>
    </location>
</feature>
<sequence>MVRIRGWMGVSALLLSMGIAQAADPVRVGSKIDTEGSLLGNVILQVLEKHGVKTVNKIQLGTTQVVRGAITAGELDIYPEYTGNGAFFFNDEKDSAWKNATEGYEKVKKLDAEKNHLVWLTPAPANNTWTIAVRKDLAEKNQLNSLADLSAWLKKRRYLQTGGLSRIY</sequence>
<name>A0A379AII9_ENTAG</name>
<dbReference type="STRING" id="549.BEE12_12970"/>
<dbReference type="GO" id="GO:0022857">
    <property type="term" value="F:transmembrane transporter activity"/>
    <property type="evidence" value="ECO:0007669"/>
    <property type="project" value="InterPro"/>
</dbReference>
<feature type="signal peptide" evidence="1">
    <location>
        <begin position="1"/>
        <end position="22"/>
    </location>
</feature>
<dbReference type="AlphaFoldDB" id="A0A379AII9"/>
<dbReference type="Gene3D" id="3.40.190.120">
    <property type="entry name" value="Osmoprotection protein (prox), domain 2"/>
    <property type="match status" value="1"/>
</dbReference>
<dbReference type="EMBL" id="UGSO01000001">
    <property type="protein sequence ID" value="SUB17724.1"/>
    <property type="molecule type" value="Genomic_DNA"/>
</dbReference>